<dbReference type="EMBL" id="CM016554">
    <property type="protein sequence ID" value="TKW29338.1"/>
    <property type="molecule type" value="Genomic_DNA"/>
</dbReference>
<dbReference type="AlphaFoldDB" id="A0A4U6VIH1"/>
<dbReference type="Proteomes" id="UP000298652">
    <property type="component" value="Chromosome 3"/>
</dbReference>
<dbReference type="Gramene" id="TKW29338">
    <property type="protein sequence ID" value="TKW29338"/>
    <property type="gene ID" value="SEVIR_3G389001v2"/>
</dbReference>
<sequence>MQILVLKWQNSRWVLVHRDLSRSLLLTLVVLFNHK</sequence>
<evidence type="ECO:0000313" key="1">
    <source>
        <dbReference type="EMBL" id="TKW29338.1"/>
    </source>
</evidence>
<name>A0A4U6VIH1_SETVI</name>
<gene>
    <name evidence="1" type="ORF">SEVIR_3G389001v2</name>
</gene>
<keyword evidence="2" id="KW-1185">Reference proteome</keyword>
<organism evidence="1 2">
    <name type="scientific">Setaria viridis</name>
    <name type="common">Green bristlegrass</name>
    <name type="synonym">Setaria italica subsp. viridis</name>
    <dbReference type="NCBI Taxonomy" id="4556"/>
    <lineage>
        <taxon>Eukaryota</taxon>
        <taxon>Viridiplantae</taxon>
        <taxon>Streptophyta</taxon>
        <taxon>Embryophyta</taxon>
        <taxon>Tracheophyta</taxon>
        <taxon>Spermatophyta</taxon>
        <taxon>Magnoliopsida</taxon>
        <taxon>Liliopsida</taxon>
        <taxon>Poales</taxon>
        <taxon>Poaceae</taxon>
        <taxon>PACMAD clade</taxon>
        <taxon>Panicoideae</taxon>
        <taxon>Panicodae</taxon>
        <taxon>Paniceae</taxon>
        <taxon>Cenchrinae</taxon>
        <taxon>Setaria</taxon>
    </lineage>
</organism>
<evidence type="ECO:0000313" key="2">
    <source>
        <dbReference type="Proteomes" id="UP000298652"/>
    </source>
</evidence>
<protein>
    <submittedName>
        <fullName evidence="1">Uncharacterized protein</fullName>
    </submittedName>
</protein>
<reference evidence="1" key="1">
    <citation type="submission" date="2019-03" db="EMBL/GenBank/DDBJ databases">
        <title>WGS assembly of Setaria viridis.</title>
        <authorList>
            <person name="Huang P."/>
            <person name="Jenkins J."/>
            <person name="Grimwood J."/>
            <person name="Barry K."/>
            <person name="Healey A."/>
            <person name="Mamidi S."/>
            <person name="Sreedasyam A."/>
            <person name="Shu S."/>
            <person name="Feldman M."/>
            <person name="Wu J."/>
            <person name="Yu Y."/>
            <person name="Chen C."/>
            <person name="Johnson J."/>
            <person name="Rokhsar D."/>
            <person name="Baxter I."/>
            <person name="Schmutz J."/>
            <person name="Brutnell T."/>
            <person name="Kellogg E."/>
        </authorList>
    </citation>
    <scope>NUCLEOTIDE SEQUENCE [LARGE SCALE GENOMIC DNA]</scope>
</reference>
<proteinExistence type="predicted"/>
<accession>A0A4U6VIH1</accession>